<feature type="compositionally biased region" description="Low complexity" evidence="5">
    <location>
        <begin position="2273"/>
        <end position="2285"/>
    </location>
</feature>
<evidence type="ECO:0000313" key="9">
    <source>
        <dbReference type="Proteomes" id="UP000232323"/>
    </source>
</evidence>
<feature type="region of interest" description="Disordered" evidence="5">
    <location>
        <begin position="185"/>
        <end position="285"/>
    </location>
</feature>
<feature type="compositionally biased region" description="Polar residues" evidence="5">
    <location>
        <begin position="2608"/>
        <end position="2617"/>
    </location>
</feature>
<feature type="compositionally biased region" description="Polar residues" evidence="5">
    <location>
        <begin position="713"/>
        <end position="742"/>
    </location>
</feature>
<name>A0A250WZF0_9CHLO</name>
<dbReference type="EMBL" id="BEGY01000015">
    <property type="protein sequence ID" value="GAX75992.1"/>
    <property type="molecule type" value="Genomic_DNA"/>
</dbReference>
<comment type="subcellular location">
    <subcellularLocation>
        <location evidence="1">Membrane</location>
        <topology evidence="1">Single-pass membrane protein</topology>
    </subcellularLocation>
</comment>
<feature type="region of interest" description="Disordered" evidence="5">
    <location>
        <begin position="358"/>
        <end position="378"/>
    </location>
</feature>
<keyword evidence="3 6" id="KW-1133">Transmembrane helix</keyword>
<proteinExistence type="predicted"/>
<feature type="transmembrane region" description="Helical" evidence="6">
    <location>
        <begin position="68"/>
        <end position="95"/>
    </location>
</feature>
<dbReference type="PANTHER" id="PTHR34457:SF3">
    <property type="entry name" value="PROTEIN TIC236, CHLOROPLASTIC"/>
    <property type="match status" value="1"/>
</dbReference>
<evidence type="ECO:0000313" key="8">
    <source>
        <dbReference type="EMBL" id="GAX75992.1"/>
    </source>
</evidence>
<evidence type="ECO:0000256" key="6">
    <source>
        <dbReference type="SAM" id="Phobius"/>
    </source>
</evidence>
<organism evidence="8 9">
    <name type="scientific">Chlamydomonas eustigma</name>
    <dbReference type="NCBI Taxonomy" id="1157962"/>
    <lineage>
        <taxon>Eukaryota</taxon>
        <taxon>Viridiplantae</taxon>
        <taxon>Chlorophyta</taxon>
        <taxon>core chlorophytes</taxon>
        <taxon>Chlorophyceae</taxon>
        <taxon>CS clade</taxon>
        <taxon>Chlamydomonadales</taxon>
        <taxon>Chlamydomonadaceae</taxon>
        <taxon>Chlamydomonas</taxon>
    </lineage>
</organism>
<evidence type="ECO:0000256" key="4">
    <source>
        <dbReference type="ARBA" id="ARBA00023136"/>
    </source>
</evidence>
<keyword evidence="9" id="KW-1185">Reference proteome</keyword>
<feature type="region of interest" description="Disordered" evidence="5">
    <location>
        <begin position="712"/>
        <end position="757"/>
    </location>
</feature>
<feature type="region of interest" description="Disordered" evidence="5">
    <location>
        <begin position="1706"/>
        <end position="1737"/>
    </location>
</feature>
<evidence type="ECO:0000256" key="3">
    <source>
        <dbReference type="ARBA" id="ARBA00022989"/>
    </source>
</evidence>
<feature type="region of interest" description="Disordered" evidence="5">
    <location>
        <begin position="2059"/>
        <end position="2110"/>
    </location>
</feature>
<feature type="compositionally biased region" description="Gly residues" evidence="5">
    <location>
        <begin position="192"/>
        <end position="253"/>
    </location>
</feature>
<keyword evidence="4 6" id="KW-0472">Membrane</keyword>
<accession>A0A250WZF0</accession>
<feature type="compositionally biased region" description="Polar residues" evidence="5">
    <location>
        <begin position="1485"/>
        <end position="1507"/>
    </location>
</feature>
<feature type="region of interest" description="Disordered" evidence="5">
    <location>
        <begin position="2223"/>
        <end position="2301"/>
    </location>
</feature>
<comment type="caution">
    <text evidence="8">The sequence shown here is derived from an EMBL/GenBank/DDBJ whole genome shotgun (WGS) entry which is preliminary data.</text>
</comment>
<evidence type="ECO:0000256" key="2">
    <source>
        <dbReference type="ARBA" id="ARBA00022692"/>
    </source>
</evidence>
<evidence type="ECO:0000259" key="7">
    <source>
        <dbReference type="Pfam" id="PF04357"/>
    </source>
</evidence>
<feature type="compositionally biased region" description="Basic and acidic residues" evidence="5">
    <location>
        <begin position="2262"/>
        <end position="2272"/>
    </location>
</feature>
<feature type="region of interest" description="Disordered" evidence="5">
    <location>
        <begin position="1482"/>
        <end position="1528"/>
    </location>
</feature>
<evidence type="ECO:0000256" key="1">
    <source>
        <dbReference type="ARBA" id="ARBA00004167"/>
    </source>
</evidence>
<dbReference type="InterPro" id="IPR053022">
    <property type="entry name" value="Chloroplast_translocon_comp"/>
</dbReference>
<dbReference type="OrthoDB" id="1386367at2759"/>
<gene>
    <name evidence="8" type="ORF">CEUSTIGMA_g3435.t1</name>
</gene>
<dbReference type="Proteomes" id="UP000232323">
    <property type="component" value="Unassembled WGS sequence"/>
</dbReference>
<protein>
    <recommendedName>
        <fullName evidence="7">Translocation and assembly module TamB C-terminal domain-containing protein</fullName>
    </recommendedName>
</protein>
<dbReference type="GO" id="GO:0005886">
    <property type="term" value="C:plasma membrane"/>
    <property type="evidence" value="ECO:0007669"/>
    <property type="project" value="InterPro"/>
</dbReference>
<sequence>MQELSQQSRMPTKNTTADIDPLEKGPMLLLSAGTSKGPLAGLLGRCKEVVQLLQESSRYCIELFWERWYLRITILVVFIAAVVSAALNLVAVPLVNLQALGGLQAATSQILKRKVVLGRLHGVSLLGVSGIVPLLRMGPVMVHLEAPEVAMHQGNTFSWAGYPEDTTPSSRDYLPGLLDFLNNNSITSSSAGGPGEEGGGGGGPGEEGGGGGGPGEEGGGGGGPGEEGGGGGGPGEEGGGGGGPGEEGGGGGVSSSDVSDVGGGRVSLSTSFSGSHERCSSHKLVSPCDQNLSPAPHPSTPRASSSLVFLNDGMMHLAAQLEDLLLHRLFLRLSFSASDLVSPVRSGCRYSTESASTLLSPSHEGCSPSRDTGQSLHDMTPLPLASMTSAGGLREAELLLDDSVPPVALGRLSMRNGRLGTLMFGDSEPRWWEYVTGTLSIGRAYRELDLLIEGEAHERSAFQARCTMTGKNKTPLVNADYGSPSSASSKRHLRHVTPGAAAAAAAAGRPLKLFGCDVLPQGVRAGCVLMDAVRSRSSDPPSANDGMPSMLQYQPSVSIAENCHAASGPGLQVKDESLSSSLNGDRYTAAGTLVQTLPKSPCTHNYLYGENHRKYQSGVSMQQLSYGILQKAREGREGRATMIQHAPPEASLKPSTLSHMEQDFLHAQGAAVPSSIISPEELLRQEIWQPFGFRPPWEELEEGDVLQEDISHSSEALSEQQQLPAGASVSQDGRKPVSTNQAVVKGRGPQPKGGHVTVTLRCSDIGLPDRRPNLFVSIRGADLHGPLVERTVELPMDVYEGRVGGELRIKSYDDDSWMFPEIYGLVRCRGASFHFWDAPDEISGADMDLVFEGDRMYLHGAQGHFGAVPLRVTGDMDLNPATGSYRLSATVSGVELNALRATLGVRPVPQSVAGSLRGVMHCTGPLEKPVFSGSAVAIRPSLNLLDGLEDTPAMSALTLNAQAVAAFDKVPVLAASGVFTMDLASEMFTLHSAQVQPVGGGQAIGSGTMWLAPEAETHPEAISMRADAAGVDPDVMLQYYLPEVGTSSLPNPASMCLLGKATATITMSGSHLSPVVDVSMAAPASGTTGKGPAASFDATALISIPDIDKARAADTQREATYFSQPRFEGGDVDLSLAAVDILPLMVPEGSAQLMDPVTGGPPLRARISLNTKMSLRPSFARRLSFEENGSISLSDSDSREGPRGTDELLFEGPISINGARINQLDLIKQINGNLSLSKSKLSVRSLPPSANGASLYSASSQGGINDLNFELAIRDVEEALNLRRHPPSQNVNDCGCCTSSSYIALVSHPSSSEAAGHNMSASELNNATPLSAVASGKKVDLRTQASVDTQGDSHFMLNCGPLSVCAEAYDEGSEFHVKVMNLQLDELEVGSLRGKVLHAQLDSDIQSKQGHAAVQFEGLRYANLVADSFSSSVRWQGDIVKLEETVLTQKNSRYQVQGEFFVPDLFSSTTVAPKPVLSPALGPNQALSQAPSASLLGSNADSSTKPCNGSGGPPGQGEDAPPQSHLHHESGLIRNEGTETPYMQLLSSSWSAASEASATGAPHHQKVDPEDNLSSNHTQILDDGCISNSGPFSAEVDRPAIEVPGKGQRTAENLLLTEDPTNALLSPVLPPASAGRWRIEVTVPQADVQDVLPAAQLLSTSLGPGRSGMRDYGASKGLFISSLADGSCDQKMEDLRFQVDSLNEGIESENRSFSSSSQESIRNADIDSMRLSDTGGSLKQSSLKKLRQDVLKQAAGVDIAAASNAGDVNDGCGGDDGFPSESMCRISENSNVNAAGLPGIQDLQGSWGGRVEAFGGPTGVTSLEFALHGETWRWGAYRLDNLVARGTADSKEGLSVEELSLRSGPARLLLAGNLLCPRQQAEVHVTDFPLDLLQPMYQALPALQSAAAAAESRSRGKSMLRPFAALSRRLEASLQSMGLNGNGNRGKAQPLMLGAENGTMELGPASGSMPVLPASALSGNLYLEGRLGGSLMVPEGEVDARIERAALGATELKQAEARLVLDSQQKVTASLDLVPLGIGGHVRLRGEACLPAAVKSRLQPKGNINSSSDGESGKIFQGTERASPQLTSSEDEDMHPGTLEDEAHNKGGSTVHATLQGQCDLLSTQALIHPEASPLDVALSDDGLPQGGIVPQGLPKGEIVPQGLPIVADSDEETNTLAAMSNTNGLADCGGCQVVVPLSGGTEALSDKIPLAPSAEVAGYGDVKSEADSCTQPGSSPDVKQTSDVNDATVQITTPPSPLDLESCRKYNEPTRRSSNSATNSSPKADAMQESDASTRGADSYNLNQADLEEVDMKLSIKDGGMALLFALVPDCEWLGGQASVDVRVHGSYLAPAVDGRASMSKGQLLSQHLRYPVSNLSASVKVSLVVLVRLFKLKNVWSSLSLPTHCELPGDYILIPHLSGYLEMHLLLCNKVATIYLTHIQMVLLLCPCYDLPHAYPDGVAFMSLLQFDGQNLIAERVTADVGKQSSIHLSGQLPLHGDQMQNQVTDHQGQEDPLDMNHSAVAEKRGRGGLLRRRRRSLEGRGIRMEVEGLELKIRNVYTGALDATLCLDGSLASPQIGGWLRFSRGTAFLVPTGQVPAPSLPQPPQQHKQGTAASDTGRCGVNGARSAGAGPRPPSDKEQLVHSVFSLLKAGRRRAMLSTLSGAGGGMSAVMLAVQQQQQAAALGAPSAGPAALRNLTVRLGPDFKIFFPVVLNMQLGGNISFTGPADPAKLTAAGEVTFESGTLNLVATQFTLDREHSNRIVFSSEQGMLDPMLDVVLISGDLRASVQGRGSTWQDSIILSASGTTISGGPGASGGGRSTETNGLLSMEPSLVARVFEDRLAEALLGEDGQLALRSLASSTFSTLLPKIETRGQMGAASWRLVGAPSLPNLLGALDPFTADSSTSTPNTRLDPYKLLSSLAVGTELEVQWGPHLQASLSHKMRDNGSDVGTEATLTYRINNYLKLLLHLPHFTKPSLLLQYSSDGMPS</sequence>
<dbReference type="InterPro" id="IPR007452">
    <property type="entry name" value="TamB_C"/>
</dbReference>
<feature type="region of interest" description="Disordered" evidence="5">
    <location>
        <begin position="1553"/>
        <end position="1588"/>
    </location>
</feature>
<feature type="region of interest" description="Disordered" evidence="5">
    <location>
        <begin position="1"/>
        <end position="21"/>
    </location>
</feature>
<dbReference type="PANTHER" id="PTHR34457">
    <property type="entry name" value="EMBRYO DEFECTIVE 2410"/>
    <property type="match status" value="1"/>
</dbReference>
<feature type="compositionally biased region" description="Polar residues" evidence="5">
    <location>
        <begin position="2228"/>
        <end position="2254"/>
    </location>
</feature>
<evidence type="ECO:0000256" key="5">
    <source>
        <dbReference type="SAM" id="MobiDB-lite"/>
    </source>
</evidence>
<feature type="compositionally biased region" description="Polar residues" evidence="5">
    <location>
        <begin position="1"/>
        <end position="17"/>
    </location>
</feature>
<reference evidence="8 9" key="1">
    <citation type="submission" date="2017-08" db="EMBL/GenBank/DDBJ databases">
        <title>Acidophilic green algal genome provides insights into adaptation to an acidic environment.</title>
        <authorList>
            <person name="Hirooka S."/>
            <person name="Hirose Y."/>
            <person name="Kanesaki Y."/>
            <person name="Higuchi S."/>
            <person name="Fujiwara T."/>
            <person name="Onuma R."/>
            <person name="Era A."/>
            <person name="Ohbayashi R."/>
            <person name="Uzuka A."/>
            <person name="Nozaki H."/>
            <person name="Yoshikawa H."/>
            <person name="Miyagishima S.Y."/>
        </authorList>
    </citation>
    <scope>NUCLEOTIDE SEQUENCE [LARGE SCALE GENOMIC DNA]</scope>
    <source>
        <strain evidence="8 9">NIES-2499</strain>
    </source>
</reference>
<dbReference type="GO" id="GO:0009306">
    <property type="term" value="P:protein secretion"/>
    <property type="evidence" value="ECO:0007669"/>
    <property type="project" value="InterPro"/>
</dbReference>
<feature type="region of interest" description="Disordered" evidence="5">
    <location>
        <begin position="2596"/>
        <end position="2641"/>
    </location>
</feature>
<feature type="domain" description="Translocation and assembly module TamB C-terminal" evidence="7">
    <location>
        <begin position="2549"/>
        <end position="2984"/>
    </location>
</feature>
<keyword evidence="2 6" id="KW-0812">Transmembrane</keyword>
<feature type="compositionally biased region" description="Low complexity" evidence="5">
    <location>
        <begin position="1711"/>
        <end position="1720"/>
    </location>
</feature>
<dbReference type="Pfam" id="PF04357">
    <property type="entry name" value="TamB"/>
    <property type="match status" value="1"/>
</dbReference>